<comment type="caution">
    <text evidence="1">The sequence shown here is derived from an EMBL/GenBank/DDBJ whole genome shotgun (WGS) entry which is preliminary data.</text>
</comment>
<gene>
    <name evidence="1" type="ORF">Tco_0976110</name>
</gene>
<proteinExistence type="predicted"/>
<organism evidence="1 2">
    <name type="scientific">Tanacetum coccineum</name>
    <dbReference type="NCBI Taxonomy" id="301880"/>
    <lineage>
        <taxon>Eukaryota</taxon>
        <taxon>Viridiplantae</taxon>
        <taxon>Streptophyta</taxon>
        <taxon>Embryophyta</taxon>
        <taxon>Tracheophyta</taxon>
        <taxon>Spermatophyta</taxon>
        <taxon>Magnoliopsida</taxon>
        <taxon>eudicotyledons</taxon>
        <taxon>Gunneridae</taxon>
        <taxon>Pentapetalae</taxon>
        <taxon>asterids</taxon>
        <taxon>campanulids</taxon>
        <taxon>Asterales</taxon>
        <taxon>Asteraceae</taxon>
        <taxon>Asteroideae</taxon>
        <taxon>Anthemideae</taxon>
        <taxon>Anthemidinae</taxon>
        <taxon>Tanacetum</taxon>
    </lineage>
</organism>
<protein>
    <submittedName>
        <fullName evidence="1">Uncharacterized protein</fullName>
    </submittedName>
</protein>
<keyword evidence="2" id="KW-1185">Reference proteome</keyword>
<accession>A0ABQ5EGA7</accession>
<evidence type="ECO:0000313" key="1">
    <source>
        <dbReference type="EMBL" id="GJT49953.1"/>
    </source>
</evidence>
<reference evidence="1" key="2">
    <citation type="submission" date="2022-01" db="EMBL/GenBank/DDBJ databases">
        <authorList>
            <person name="Yamashiro T."/>
            <person name="Shiraishi A."/>
            <person name="Satake H."/>
            <person name="Nakayama K."/>
        </authorList>
    </citation>
    <scope>NUCLEOTIDE SEQUENCE</scope>
</reference>
<reference evidence="1" key="1">
    <citation type="journal article" date="2022" name="Int. J. Mol. Sci.">
        <title>Draft Genome of Tanacetum Coccineum: Genomic Comparison of Closely Related Tanacetum-Family Plants.</title>
        <authorList>
            <person name="Yamashiro T."/>
            <person name="Shiraishi A."/>
            <person name="Nakayama K."/>
            <person name="Satake H."/>
        </authorList>
    </citation>
    <scope>NUCLEOTIDE SEQUENCE</scope>
</reference>
<dbReference type="EMBL" id="BQNB010016281">
    <property type="protein sequence ID" value="GJT49953.1"/>
    <property type="molecule type" value="Genomic_DNA"/>
</dbReference>
<name>A0ABQ5EGA7_9ASTR</name>
<sequence length="147" mass="15627">MNWLIRTIKQPRGESVTLIGTKPVFGSVVPIGDEIVPISSFSTEPFISQNLDDVHVVSAAIHGTTAMTNSGIKNGTVEGNLGTISSPIGTTDPNTGFVPINVTDSPTSLSLVLIKAPWFLIAASRVEARISLIMFEFSSCLLADSWP</sequence>
<evidence type="ECO:0000313" key="2">
    <source>
        <dbReference type="Proteomes" id="UP001151760"/>
    </source>
</evidence>
<dbReference type="Proteomes" id="UP001151760">
    <property type="component" value="Unassembled WGS sequence"/>
</dbReference>